<organism evidence="3 4">
    <name type="scientific">Symbiodinium microadriaticum</name>
    <name type="common">Dinoflagellate</name>
    <name type="synonym">Zooxanthella microadriatica</name>
    <dbReference type="NCBI Taxonomy" id="2951"/>
    <lineage>
        <taxon>Eukaryota</taxon>
        <taxon>Sar</taxon>
        <taxon>Alveolata</taxon>
        <taxon>Dinophyceae</taxon>
        <taxon>Suessiales</taxon>
        <taxon>Symbiodiniaceae</taxon>
        <taxon>Symbiodinium</taxon>
    </lineage>
</organism>
<protein>
    <submittedName>
        <fullName evidence="3">Uncharacterized protein</fullName>
    </submittedName>
</protein>
<comment type="caution">
    <text evidence="3">The sequence shown here is derived from an EMBL/GenBank/DDBJ whole genome shotgun (WGS) entry which is preliminary data.</text>
</comment>
<evidence type="ECO:0000256" key="1">
    <source>
        <dbReference type="SAM" id="Coils"/>
    </source>
</evidence>
<gene>
    <name evidence="3" type="ORF">AK812_SmicGene37365</name>
</gene>
<proteinExistence type="predicted"/>
<reference evidence="3 4" key="1">
    <citation type="submission" date="2016-02" db="EMBL/GenBank/DDBJ databases">
        <title>Genome analysis of coral dinoflagellate symbionts highlights evolutionary adaptations to a symbiotic lifestyle.</title>
        <authorList>
            <person name="Aranda M."/>
            <person name="Li Y."/>
            <person name="Liew Y.J."/>
            <person name="Baumgarten S."/>
            <person name="Simakov O."/>
            <person name="Wilson M."/>
            <person name="Piel J."/>
            <person name="Ashoor H."/>
            <person name="Bougouffa S."/>
            <person name="Bajic V.B."/>
            <person name="Ryu T."/>
            <person name="Ravasi T."/>
            <person name="Bayer T."/>
            <person name="Micklem G."/>
            <person name="Kim H."/>
            <person name="Bhak J."/>
            <person name="Lajeunesse T.C."/>
            <person name="Voolstra C.R."/>
        </authorList>
    </citation>
    <scope>NUCLEOTIDE SEQUENCE [LARGE SCALE GENOMIC DNA]</scope>
    <source>
        <strain evidence="3 4">CCMP2467</strain>
    </source>
</reference>
<sequence>MKLVTPFTDEWTLPVLRARAQGDPSQSTIQSVAPLSALTRGRNAEYNWASWLCHPLSGYGVHFFQNAFELGKMQGNMVVELNWKGKAYTNGYKSPFDRQGPRYRCRVPNASRKDPQDKEPKKDDLDYATTLLAYKAFWIERDVYNESKNVRNDFSTLVSAVSQAYGPDFFAYVQKHASDLDIQRKYKINTPEGYTLVDSSLRELFNSPYVLAALDRQLKDMNASKFSSVFGRKAHADLTAYENFRAQRAREIEELYSRPYEDFAVQSRSSSRSSLDRPSKRNPPEGSPSGEVCGVTVETTEGSCFEEVSATKDVHMEDASDSGKHDADEAMGSSPPGEEPMPDINSSSSADATDEEQLHDQGIWGKQKNVVEPGAYEASARAAAEAEANNEQAFENIAGAKAKQGPIDTVEYQDFIGAYHLVERMSPLMKLADQQSGYAQTGLYHDGIRLDEINSFKVQHTYFRVKVQHHNHMNYNFSEEDLLESVCRMEPIYNRRSTRMDVIFRPGDFRSTLDDCQMAKASRAREEAMEVNHMVIERVRELNRHRRSASREELMNAMLHYFLAAWTKMNSGTPPLRGCRIPSVLPRMGQFLSIRAERSTRP</sequence>
<dbReference type="Proteomes" id="UP000186817">
    <property type="component" value="Unassembled WGS sequence"/>
</dbReference>
<feature type="coiled-coil region" evidence="1">
    <location>
        <begin position="376"/>
        <end position="403"/>
    </location>
</feature>
<feature type="region of interest" description="Disordered" evidence="2">
    <location>
        <begin position="266"/>
        <end position="294"/>
    </location>
</feature>
<feature type="compositionally biased region" description="Basic and acidic residues" evidence="2">
    <location>
        <begin position="111"/>
        <end position="122"/>
    </location>
</feature>
<evidence type="ECO:0000256" key="2">
    <source>
        <dbReference type="SAM" id="MobiDB-lite"/>
    </source>
</evidence>
<dbReference type="AlphaFoldDB" id="A0A1Q9CGG6"/>
<dbReference type="OrthoDB" id="418680at2759"/>
<feature type="region of interest" description="Disordered" evidence="2">
    <location>
        <begin position="316"/>
        <end position="370"/>
    </location>
</feature>
<feature type="compositionally biased region" description="Basic and acidic residues" evidence="2">
    <location>
        <begin position="316"/>
        <end position="328"/>
    </location>
</feature>
<accession>A0A1Q9CGG6</accession>
<keyword evidence="4" id="KW-1185">Reference proteome</keyword>
<feature type="compositionally biased region" description="Basic and acidic residues" evidence="2">
    <location>
        <begin position="274"/>
        <end position="283"/>
    </location>
</feature>
<dbReference type="EMBL" id="LSRX01001231">
    <property type="protein sequence ID" value="OLP82021.1"/>
    <property type="molecule type" value="Genomic_DNA"/>
</dbReference>
<evidence type="ECO:0000313" key="4">
    <source>
        <dbReference type="Proteomes" id="UP000186817"/>
    </source>
</evidence>
<keyword evidence="1" id="KW-0175">Coiled coil</keyword>
<name>A0A1Q9CGG6_SYMMI</name>
<evidence type="ECO:0000313" key="3">
    <source>
        <dbReference type="EMBL" id="OLP82021.1"/>
    </source>
</evidence>
<feature type="region of interest" description="Disordered" evidence="2">
    <location>
        <begin position="99"/>
        <end position="122"/>
    </location>
</feature>